<dbReference type="OrthoDB" id="10009520at2759"/>
<sequence length="115" mass="12948">MPVILRRPCFPVAAPCVYGARLIHSPILPTYVHMLCLGAWSDHGERTGGFYACDRYEAANKKGIIVLLYRALSNSEFLNTEQIPRKRKYTDNGQDESADEHKKKVVTIPDDLGEV</sequence>
<proteinExistence type="predicted"/>
<evidence type="ECO:0000256" key="1">
    <source>
        <dbReference type="SAM" id="MobiDB-lite"/>
    </source>
</evidence>
<accession>A0A314ZPV9</accession>
<dbReference type="EMBL" id="PJQY01000072">
    <property type="protein sequence ID" value="PQQ19288.1"/>
    <property type="molecule type" value="Genomic_DNA"/>
</dbReference>
<gene>
    <name evidence="2" type="ORF">Pyn_07060</name>
</gene>
<reference evidence="2 3" key="1">
    <citation type="submission" date="2018-02" db="EMBL/GenBank/DDBJ databases">
        <title>Draft genome of wild Prunus yedoensis var. nudiflora.</title>
        <authorList>
            <person name="Baek S."/>
            <person name="Kim J.-H."/>
            <person name="Choi K."/>
            <person name="Kim G.-B."/>
            <person name="Cho A."/>
            <person name="Jang H."/>
            <person name="Shin C.-H."/>
            <person name="Yu H.-J."/>
            <person name="Mun J.-H."/>
        </authorList>
    </citation>
    <scope>NUCLEOTIDE SEQUENCE [LARGE SCALE GENOMIC DNA]</scope>
    <source>
        <strain evidence="3">cv. Jeju island</strain>
        <tissue evidence="2">Leaf</tissue>
    </source>
</reference>
<protein>
    <submittedName>
        <fullName evidence="2">Putative CCR4-associated factor 1 homolog 8</fullName>
    </submittedName>
</protein>
<keyword evidence="3" id="KW-1185">Reference proteome</keyword>
<feature type="region of interest" description="Disordered" evidence="1">
    <location>
        <begin position="83"/>
        <end position="115"/>
    </location>
</feature>
<evidence type="ECO:0000313" key="3">
    <source>
        <dbReference type="Proteomes" id="UP000250321"/>
    </source>
</evidence>
<evidence type="ECO:0000313" key="2">
    <source>
        <dbReference type="EMBL" id="PQQ19288.1"/>
    </source>
</evidence>
<name>A0A314ZPV9_PRUYE</name>
<dbReference type="AlphaFoldDB" id="A0A314ZPV9"/>
<dbReference type="STRING" id="2094558.A0A314ZPV9"/>
<dbReference type="Proteomes" id="UP000250321">
    <property type="component" value="Unassembled WGS sequence"/>
</dbReference>
<organism evidence="2 3">
    <name type="scientific">Prunus yedoensis var. nudiflora</name>
    <dbReference type="NCBI Taxonomy" id="2094558"/>
    <lineage>
        <taxon>Eukaryota</taxon>
        <taxon>Viridiplantae</taxon>
        <taxon>Streptophyta</taxon>
        <taxon>Embryophyta</taxon>
        <taxon>Tracheophyta</taxon>
        <taxon>Spermatophyta</taxon>
        <taxon>Magnoliopsida</taxon>
        <taxon>eudicotyledons</taxon>
        <taxon>Gunneridae</taxon>
        <taxon>Pentapetalae</taxon>
        <taxon>rosids</taxon>
        <taxon>fabids</taxon>
        <taxon>Rosales</taxon>
        <taxon>Rosaceae</taxon>
        <taxon>Amygdaloideae</taxon>
        <taxon>Amygdaleae</taxon>
        <taxon>Prunus</taxon>
    </lineage>
</organism>
<comment type="caution">
    <text evidence="2">The sequence shown here is derived from an EMBL/GenBank/DDBJ whole genome shotgun (WGS) entry which is preliminary data.</text>
</comment>